<keyword evidence="4" id="KW-0862">Zinc</keyword>
<dbReference type="PROSITE" id="PS50970">
    <property type="entry name" value="HCY"/>
    <property type="match status" value="1"/>
</dbReference>
<comment type="caution">
    <text evidence="6">Lacks conserved residue(s) required for the propagation of feature annotation.</text>
</comment>
<evidence type="ECO:0000256" key="6">
    <source>
        <dbReference type="PROSITE-ProRule" id="PRU00333"/>
    </source>
</evidence>
<dbReference type="AlphaFoldDB" id="A0A2A2JFH9"/>
<dbReference type="InterPro" id="IPR036589">
    <property type="entry name" value="HCY_dom_sf"/>
</dbReference>
<comment type="caution">
    <text evidence="8">The sequence shown here is derived from an EMBL/GenBank/DDBJ whole genome shotgun (WGS) entry which is preliminary data.</text>
</comment>
<dbReference type="InterPro" id="IPR003726">
    <property type="entry name" value="HCY_dom"/>
</dbReference>
<dbReference type="GO" id="GO:0008898">
    <property type="term" value="F:S-adenosylmethionine-homocysteine S-methyltransferase activity"/>
    <property type="evidence" value="ECO:0007669"/>
    <property type="project" value="TreeGrafter"/>
</dbReference>
<keyword evidence="9" id="KW-1185">Reference proteome</keyword>
<dbReference type="GO" id="GO:0032259">
    <property type="term" value="P:methylation"/>
    <property type="evidence" value="ECO:0007669"/>
    <property type="project" value="UniProtKB-KW"/>
</dbReference>
<reference evidence="8 9" key="1">
    <citation type="journal article" date="2017" name="Curr. Biol.">
        <title>Genome architecture and evolution of a unichromosomal asexual nematode.</title>
        <authorList>
            <person name="Fradin H."/>
            <person name="Zegar C."/>
            <person name="Gutwein M."/>
            <person name="Lucas J."/>
            <person name="Kovtun M."/>
            <person name="Corcoran D."/>
            <person name="Baugh L.R."/>
            <person name="Kiontke K."/>
            <person name="Gunsalus K."/>
            <person name="Fitch D.H."/>
            <person name="Piano F."/>
        </authorList>
    </citation>
    <scope>NUCLEOTIDE SEQUENCE [LARGE SCALE GENOMIC DNA]</scope>
    <source>
        <strain evidence="8">PF1309</strain>
    </source>
</reference>
<protein>
    <recommendedName>
        <fullName evidence="7">Hcy-binding domain-containing protein</fullName>
    </recommendedName>
</protein>
<evidence type="ECO:0000256" key="1">
    <source>
        <dbReference type="ARBA" id="ARBA00022603"/>
    </source>
</evidence>
<evidence type="ECO:0000256" key="4">
    <source>
        <dbReference type="ARBA" id="ARBA00022833"/>
    </source>
</evidence>
<evidence type="ECO:0000256" key="5">
    <source>
        <dbReference type="ARBA" id="ARBA00034478"/>
    </source>
</evidence>
<evidence type="ECO:0000313" key="8">
    <source>
        <dbReference type="EMBL" id="PAV60384.1"/>
    </source>
</evidence>
<gene>
    <name evidence="8" type="ORF">WR25_23570</name>
</gene>
<dbReference type="EMBL" id="LIAE01010469">
    <property type="protein sequence ID" value="PAV60384.1"/>
    <property type="molecule type" value="Genomic_DNA"/>
</dbReference>
<dbReference type="STRING" id="2018661.A0A2A2JFH9"/>
<evidence type="ECO:0000256" key="3">
    <source>
        <dbReference type="ARBA" id="ARBA00022723"/>
    </source>
</evidence>
<name>A0A2A2JFH9_9BILA</name>
<dbReference type="PANTHER" id="PTHR46015:SF1">
    <property type="entry name" value="HOMOCYSTEINE S-METHYLTRANSFERASE-LIKE ISOFORM 1"/>
    <property type="match status" value="1"/>
</dbReference>
<sequence>MSKVLLFDGSFSVELKRRGYDCHNKPLWSFSAVIEAPDVVKDVHRGFIEFGCEMITTNTYHASIPLMDKQYDTKKQEDLISLACDLATNAARESGKQIDVWASIGSYGVQFRDASEYNASYLEKLNSPQLLDVMSKYYLEHMQLIVEKGGMNQLIIETLPSLSDAKAVRVAAQELHKLHPNVVLIVSFTCKIIGIAINCTHPQNVSPALETIGIFEHKFKHVIVYPNMGFVEAGETYTKF</sequence>
<feature type="domain" description="Hcy-binding" evidence="7">
    <location>
        <begin position="1"/>
        <end position="240"/>
    </location>
</feature>
<dbReference type="OrthoDB" id="261426at2759"/>
<dbReference type="GO" id="GO:0046872">
    <property type="term" value="F:metal ion binding"/>
    <property type="evidence" value="ECO:0007669"/>
    <property type="project" value="UniProtKB-KW"/>
</dbReference>
<keyword evidence="1" id="KW-0489">Methyltransferase</keyword>
<organism evidence="8 9">
    <name type="scientific">Diploscapter pachys</name>
    <dbReference type="NCBI Taxonomy" id="2018661"/>
    <lineage>
        <taxon>Eukaryota</taxon>
        <taxon>Metazoa</taxon>
        <taxon>Ecdysozoa</taxon>
        <taxon>Nematoda</taxon>
        <taxon>Chromadorea</taxon>
        <taxon>Rhabditida</taxon>
        <taxon>Rhabditina</taxon>
        <taxon>Rhabditomorpha</taxon>
        <taxon>Rhabditoidea</taxon>
        <taxon>Rhabditidae</taxon>
        <taxon>Diploscapter</taxon>
    </lineage>
</organism>
<accession>A0A2A2JFH9</accession>
<dbReference type="InterPro" id="IPR051486">
    <property type="entry name" value="Hcy_S-methyltransferase"/>
</dbReference>
<dbReference type="PANTHER" id="PTHR46015">
    <property type="entry name" value="ZGC:172121"/>
    <property type="match status" value="1"/>
</dbReference>
<keyword evidence="2" id="KW-0808">Transferase</keyword>
<proteinExistence type="predicted"/>
<dbReference type="Gene3D" id="3.20.20.330">
    <property type="entry name" value="Homocysteine-binding-like domain"/>
    <property type="match status" value="1"/>
</dbReference>
<dbReference type="GO" id="GO:0033528">
    <property type="term" value="P:S-methylmethionine cycle"/>
    <property type="evidence" value="ECO:0007669"/>
    <property type="project" value="TreeGrafter"/>
</dbReference>
<evidence type="ECO:0000256" key="2">
    <source>
        <dbReference type="ARBA" id="ARBA00022679"/>
    </source>
</evidence>
<keyword evidence="3" id="KW-0479">Metal-binding</keyword>
<comment type="pathway">
    <text evidence="5">Amino-acid biosynthesis; L-methionine biosynthesis via de novo pathway.</text>
</comment>
<dbReference type="SUPFAM" id="SSF82282">
    <property type="entry name" value="Homocysteine S-methyltransferase"/>
    <property type="match status" value="1"/>
</dbReference>
<dbReference type="Pfam" id="PF02574">
    <property type="entry name" value="S-methyl_trans"/>
    <property type="match status" value="2"/>
</dbReference>
<evidence type="ECO:0000259" key="7">
    <source>
        <dbReference type="PROSITE" id="PS50970"/>
    </source>
</evidence>
<evidence type="ECO:0000313" key="9">
    <source>
        <dbReference type="Proteomes" id="UP000218231"/>
    </source>
</evidence>
<dbReference type="GO" id="GO:0009086">
    <property type="term" value="P:methionine biosynthetic process"/>
    <property type="evidence" value="ECO:0007669"/>
    <property type="project" value="TreeGrafter"/>
</dbReference>
<dbReference type="Proteomes" id="UP000218231">
    <property type="component" value="Unassembled WGS sequence"/>
</dbReference>